<dbReference type="PANTHER" id="PTHR43790:SF3">
    <property type="entry name" value="D-ALLOSE IMPORT ATP-BINDING PROTEIN ALSA-RELATED"/>
    <property type="match status" value="1"/>
</dbReference>
<dbReference type="Gene3D" id="3.40.50.300">
    <property type="entry name" value="P-loop containing nucleotide triphosphate hydrolases"/>
    <property type="match status" value="2"/>
</dbReference>
<dbReference type="InterPro" id="IPR050107">
    <property type="entry name" value="ABC_carbohydrate_import_ATPase"/>
</dbReference>
<keyword evidence="4" id="KW-0067">ATP-binding</keyword>
<feature type="domain" description="ABC transporter" evidence="7">
    <location>
        <begin position="6"/>
        <end position="239"/>
    </location>
</feature>
<dbReference type="InterPro" id="IPR003439">
    <property type="entry name" value="ABC_transporter-like_ATP-bd"/>
</dbReference>
<evidence type="ECO:0000313" key="9">
    <source>
        <dbReference type="Proteomes" id="UP000295726"/>
    </source>
</evidence>
<dbReference type="PROSITE" id="PS50893">
    <property type="entry name" value="ABC_TRANSPORTER_2"/>
    <property type="match status" value="1"/>
</dbReference>
<dbReference type="Proteomes" id="UP000295726">
    <property type="component" value="Unassembled WGS sequence"/>
</dbReference>
<dbReference type="PANTHER" id="PTHR43790">
    <property type="entry name" value="CARBOHYDRATE TRANSPORT ATP-BINDING PROTEIN MG119-RELATED"/>
    <property type="match status" value="1"/>
</dbReference>
<proteinExistence type="predicted"/>
<keyword evidence="3" id="KW-0547">Nucleotide-binding</keyword>
<dbReference type="GO" id="GO:0005524">
    <property type="term" value="F:ATP binding"/>
    <property type="evidence" value="ECO:0007669"/>
    <property type="project" value="UniProtKB-KW"/>
</dbReference>
<name>A0A4R3KDK2_9FIRM</name>
<keyword evidence="6" id="KW-0472">Membrane</keyword>
<dbReference type="GO" id="GO:0016887">
    <property type="term" value="F:ATP hydrolysis activity"/>
    <property type="evidence" value="ECO:0007669"/>
    <property type="project" value="InterPro"/>
</dbReference>
<evidence type="ECO:0000256" key="6">
    <source>
        <dbReference type="ARBA" id="ARBA00023136"/>
    </source>
</evidence>
<keyword evidence="9" id="KW-1185">Reference proteome</keyword>
<keyword evidence="1" id="KW-0813">Transport</keyword>
<dbReference type="Pfam" id="PF00005">
    <property type="entry name" value="ABC_tran"/>
    <property type="match status" value="1"/>
</dbReference>
<dbReference type="RefSeq" id="WP_132379418.1">
    <property type="nucleotide sequence ID" value="NZ_DAIQXH010000118.1"/>
</dbReference>
<comment type="caution">
    <text evidence="8">The sequence shown here is derived from an EMBL/GenBank/DDBJ whole genome shotgun (WGS) entry which is preliminary data.</text>
</comment>
<evidence type="ECO:0000256" key="3">
    <source>
        <dbReference type="ARBA" id="ARBA00022741"/>
    </source>
</evidence>
<dbReference type="SUPFAM" id="SSF52540">
    <property type="entry name" value="P-loop containing nucleoside triphosphate hydrolases"/>
    <property type="match status" value="2"/>
</dbReference>
<organism evidence="8 9">
    <name type="scientific">Muricomes intestini</name>
    <dbReference type="NCBI Taxonomy" id="1796634"/>
    <lineage>
        <taxon>Bacteria</taxon>
        <taxon>Bacillati</taxon>
        <taxon>Bacillota</taxon>
        <taxon>Clostridia</taxon>
        <taxon>Lachnospirales</taxon>
        <taxon>Lachnospiraceae</taxon>
        <taxon>Muricomes</taxon>
    </lineage>
</organism>
<evidence type="ECO:0000256" key="1">
    <source>
        <dbReference type="ARBA" id="ARBA00022448"/>
    </source>
</evidence>
<dbReference type="EMBL" id="SLZZ01000004">
    <property type="protein sequence ID" value="TCS81228.1"/>
    <property type="molecule type" value="Genomic_DNA"/>
</dbReference>
<evidence type="ECO:0000256" key="2">
    <source>
        <dbReference type="ARBA" id="ARBA00022475"/>
    </source>
</evidence>
<keyword evidence="8" id="KW-0762">Sugar transport</keyword>
<dbReference type="AlphaFoldDB" id="A0A4R3KDK2"/>
<evidence type="ECO:0000256" key="4">
    <source>
        <dbReference type="ARBA" id="ARBA00022840"/>
    </source>
</evidence>
<dbReference type="InterPro" id="IPR027417">
    <property type="entry name" value="P-loop_NTPase"/>
</dbReference>
<evidence type="ECO:0000259" key="7">
    <source>
        <dbReference type="PROSITE" id="PS50893"/>
    </source>
</evidence>
<dbReference type="OrthoDB" id="2078674at2"/>
<keyword evidence="2" id="KW-1003">Cell membrane</keyword>
<evidence type="ECO:0000313" key="8">
    <source>
        <dbReference type="EMBL" id="TCS81228.1"/>
    </source>
</evidence>
<protein>
    <submittedName>
        <fullName evidence="8">ABC-type sugar transport system ATPase subunit</fullName>
    </submittedName>
</protein>
<reference evidence="8 9" key="1">
    <citation type="submission" date="2019-03" db="EMBL/GenBank/DDBJ databases">
        <title>Genomic Encyclopedia of Type Strains, Phase IV (KMG-IV): sequencing the most valuable type-strain genomes for metagenomic binning, comparative biology and taxonomic classification.</title>
        <authorList>
            <person name="Goeker M."/>
        </authorList>
    </citation>
    <scope>NUCLEOTIDE SEQUENCE [LARGE SCALE GENOMIC DNA]</scope>
    <source>
        <strain evidence="8 9">DSM 29489</strain>
    </source>
</reference>
<keyword evidence="5" id="KW-1278">Translocase</keyword>
<sequence length="471" mass="54206">MKKEMLRVNNLNFSAPAKKLENVSFCIMEGEIVGFCGLTYSGKDLLVRLLSGDIQENIGKYHVYLHGRRVTDNTILKKKVYHIKASNYVIDNWTVAEYIGLVGSHWIQMMWNKRILQEEAAEFFEKSGIPFDVSRRIRELTEIEKRIVDLIKACRHNAKVIIIEDEFEGMSPGSIREFGKIMKKVVTGKMAVIVNSYSETVLSILSEKYIIFKKERIVKKCKKEYIESSSHLEKFLLESGINFKKKSLDSYTPGQIENKNPIYEIRSLELKGGRKIDFTFSRGEVVTFLTVDGKERERLFRIFSGRELGGNTYCLLDSKRYERADSGEFVRRKVVSVMHMGSKEEVLAGMSPGENLLLPSIRKISSFEYIIASGKMRKMIKQNMKNILVRPGAVVRNLEVNDLISITLERWYIYNPKVLVLFEPFQQCDVYGVSIVKSYIKKFASRGAVIIIIKSRGEYIEDISDQIISIE</sequence>
<accession>A0A4R3KDK2</accession>
<gene>
    <name evidence="8" type="ORF">EDD59_104165</name>
</gene>
<evidence type="ECO:0000256" key="5">
    <source>
        <dbReference type="ARBA" id="ARBA00022967"/>
    </source>
</evidence>